<dbReference type="GO" id="GO:0032263">
    <property type="term" value="P:GMP salvage"/>
    <property type="evidence" value="ECO:0007669"/>
    <property type="project" value="TreeGrafter"/>
</dbReference>
<dbReference type="GO" id="GO:0046100">
    <property type="term" value="P:hypoxanthine metabolic process"/>
    <property type="evidence" value="ECO:0007669"/>
    <property type="project" value="TreeGrafter"/>
</dbReference>
<dbReference type="Proteomes" id="UP000594262">
    <property type="component" value="Unplaced"/>
</dbReference>
<accession>A0A7M5XMD6</accession>
<dbReference type="RefSeq" id="XP_066912752.1">
    <property type="nucleotide sequence ID" value="XM_067056651.1"/>
</dbReference>
<dbReference type="AlphaFoldDB" id="A0A7M5XMD6"/>
<evidence type="ECO:0000313" key="3">
    <source>
        <dbReference type="Proteomes" id="UP000594262"/>
    </source>
</evidence>
<dbReference type="PANTHER" id="PTHR43340:SF1">
    <property type="entry name" value="HYPOXANTHINE PHOSPHORIBOSYLTRANSFERASE"/>
    <property type="match status" value="1"/>
</dbReference>
<dbReference type="CDD" id="cd06223">
    <property type="entry name" value="PRTases_typeI"/>
    <property type="match status" value="1"/>
</dbReference>
<dbReference type="Pfam" id="PF00156">
    <property type="entry name" value="Pribosyltran"/>
    <property type="match status" value="1"/>
</dbReference>
<dbReference type="InterPro" id="IPR000836">
    <property type="entry name" value="PRTase_dom"/>
</dbReference>
<protein>
    <recommendedName>
        <fullName evidence="1">Phosphoribosyltransferase domain-containing protein</fullName>
    </recommendedName>
</protein>
<evidence type="ECO:0000259" key="1">
    <source>
        <dbReference type="Pfam" id="PF00156"/>
    </source>
</evidence>
<dbReference type="GO" id="GO:0004422">
    <property type="term" value="F:hypoxanthine phosphoribosyltransferase activity"/>
    <property type="evidence" value="ECO:0007669"/>
    <property type="project" value="TreeGrafter"/>
</dbReference>
<dbReference type="GO" id="GO:0005829">
    <property type="term" value="C:cytosol"/>
    <property type="evidence" value="ECO:0007669"/>
    <property type="project" value="TreeGrafter"/>
</dbReference>
<sequence length="216" mass="24611">MMSKSNCIYIPDEYQRYDPDLFVIPKHYRDSIDYVLIPHGLLLNRIERLAQMIIEDYGGQSVTLLCVLKGGFRFCQDIMATVERLNTSAEKTVQMNIDFIRAKSYSNNQQGEIQLSTHGPALDLLNKNVLVVEDCIDSGRTMKLLLAKLSDEKPKSLKTICLVLKRNKKNTTGYRPDYLGFDIPDTWITGYGGFHIIVLNAHGRQKYDISKTSQEG</sequence>
<dbReference type="GO" id="GO:0006178">
    <property type="term" value="P:guanine salvage"/>
    <property type="evidence" value="ECO:0007669"/>
    <property type="project" value="TreeGrafter"/>
</dbReference>
<evidence type="ECO:0000313" key="2">
    <source>
        <dbReference type="EnsemblMetazoa" id="CLYHEMP024582.2"/>
    </source>
</evidence>
<dbReference type="GO" id="GO:0032264">
    <property type="term" value="P:IMP salvage"/>
    <property type="evidence" value="ECO:0007669"/>
    <property type="project" value="TreeGrafter"/>
</dbReference>
<dbReference type="InterPro" id="IPR050408">
    <property type="entry name" value="HGPRT"/>
</dbReference>
<name>A0A7M5XMD6_9CNID</name>
<proteinExistence type="predicted"/>
<dbReference type="GeneID" id="136800035"/>
<keyword evidence="3" id="KW-1185">Reference proteome</keyword>
<dbReference type="Gene3D" id="3.40.50.2020">
    <property type="match status" value="1"/>
</dbReference>
<feature type="domain" description="Phosphoribosyltransferase" evidence="1">
    <location>
        <begin position="42"/>
        <end position="190"/>
    </location>
</feature>
<organism evidence="2 3">
    <name type="scientific">Clytia hemisphaerica</name>
    <dbReference type="NCBI Taxonomy" id="252671"/>
    <lineage>
        <taxon>Eukaryota</taxon>
        <taxon>Metazoa</taxon>
        <taxon>Cnidaria</taxon>
        <taxon>Hydrozoa</taxon>
        <taxon>Hydroidolina</taxon>
        <taxon>Leptothecata</taxon>
        <taxon>Obeliida</taxon>
        <taxon>Clytiidae</taxon>
        <taxon>Clytia</taxon>
    </lineage>
</organism>
<dbReference type="EnsemblMetazoa" id="CLYHEMT024582.2">
    <property type="protein sequence ID" value="CLYHEMP024582.2"/>
    <property type="gene ID" value="CLYHEMG024582"/>
</dbReference>
<dbReference type="GO" id="GO:0000287">
    <property type="term" value="F:magnesium ion binding"/>
    <property type="evidence" value="ECO:0007669"/>
    <property type="project" value="TreeGrafter"/>
</dbReference>
<dbReference type="InterPro" id="IPR029057">
    <property type="entry name" value="PRTase-like"/>
</dbReference>
<reference evidence="2" key="1">
    <citation type="submission" date="2021-01" db="UniProtKB">
        <authorList>
            <consortium name="EnsemblMetazoa"/>
        </authorList>
    </citation>
    <scope>IDENTIFICATION</scope>
</reference>
<dbReference type="SUPFAM" id="SSF53271">
    <property type="entry name" value="PRTase-like"/>
    <property type="match status" value="1"/>
</dbReference>
<dbReference type="PANTHER" id="PTHR43340">
    <property type="entry name" value="HYPOXANTHINE-GUANINE PHOSPHORIBOSYLTRANSFERASE"/>
    <property type="match status" value="1"/>
</dbReference>